<accession>A0A6A7WE96</accession>
<dbReference type="Proteomes" id="UP000384372">
    <property type="component" value="Unassembled WGS sequence"/>
</dbReference>
<dbReference type="InterPro" id="IPR002825">
    <property type="entry name" value="Pept_S49_ser-pept_pro"/>
</dbReference>
<reference evidence="1 2" key="1">
    <citation type="submission" date="2019-09" db="EMBL/GenBank/DDBJ databases">
        <title>Distinct polysaccharide growth profiles of human intestinal Prevotella copri isolates.</title>
        <authorList>
            <person name="Fehlner-Peach H."/>
            <person name="Magnabosco C."/>
            <person name="Raghavan V."/>
            <person name="Scher J.U."/>
            <person name="Tett A."/>
            <person name="Cox L.M."/>
            <person name="Gottsegen C."/>
            <person name="Watters A."/>
            <person name="Wiltshire- Gordon J.D."/>
            <person name="Segata N."/>
            <person name="Bonneau R."/>
            <person name="Littman D.R."/>
        </authorList>
    </citation>
    <scope>NUCLEOTIDE SEQUENCE [LARGE SCALE GENOMIC DNA]</scope>
    <source>
        <strain evidence="2">iAQ1173</strain>
    </source>
</reference>
<evidence type="ECO:0000313" key="1">
    <source>
        <dbReference type="EMBL" id="MQP12648.1"/>
    </source>
</evidence>
<dbReference type="PANTHER" id="PTHR35984">
    <property type="entry name" value="PERIPLASMIC SERINE PROTEASE"/>
    <property type="match status" value="1"/>
</dbReference>
<dbReference type="Pfam" id="PF01972">
    <property type="entry name" value="SDH_protease"/>
    <property type="match status" value="1"/>
</dbReference>
<dbReference type="PANTHER" id="PTHR35984:SF1">
    <property type="entry name" value="PERIPLASMIC SERINE PROTEASE"/>
    <property type="match status" value="1"/>
</dbReference>
<organism evidence="1 2">
    <name type="scientific">Segatella copri</name>
    <dbReference type="NCBI Taxonomy" id="165179"/>
    <lineage>
        <taxon>Bacteria</taxon>
        <taxon>Pseudomonadati</taxon>
        <taxon>Bacteroidota</taxon>
        <taxon>Bacteroidia</taxon>
        <taxon>Bacteroidales</taxon>
        <taxon>Prevotellaceae</taxon>
        <taxon>Segatella</taxon>
    </lineage>
</organism>
<dbReference type="EMBL" id="VZAD01000091">
    <property type="protein sequence ID" value="MQP12648.1"/>
    <property type="molecule type" value="Genomic_DNA"/>
</dbReference>
<keyword evidence="2" id="KW-1185">Reference proteome</keyword>
<dbReference type="InterPro" id="IPR029045">
    <property type="entry name" value="ClpP/crotonase-like_dom_sf"/>
</dbReference>
<dbReference type="OrthoDB" id="9806253at2"/>
<dbReference type="RefSeq" id="WP_158464230.1">
    <property type="nucleotide sequence ID" value="NZ_VZAD01000091.1"/>
</dbReference>
<dbReference type="AlphaFoldDB" id="A0A6A7WE96"/>
<dbReference type="GO" id="GO:0016020">
    <property type="term" value="C:membrane"/>
    <property type="evidence" value="ECO:0007669"/>
    <property type="project" value="InterPro"/>
</dbReference>
<protein>
    <submittedName>
        <fullName evidence="1">S49 family peptidase</fullName>
    </submittedName>
</protein>
<comment type="caution">
    <text evidence="1">The sequence shown here is derived from an EMBL/GenBank/DDBJ whole genome shotgun (WGS) entry which is preliminary data.</text>
</comment>
<dbReference type="SUPFAM" id="SSF52096">
    <property type="entry name" value="ClpP/crotonase"/>
    <property type="match status" value="1"/>
</dbReference>
<proteinExistence type="predicted"/>
<sequence>MANWSDILDDVNTYQDSIGRLNSIRQENLDKISTLTGRNVISYYSGWLKNPEAPNIQINDNDINALMNAVYKLDSSKGLDIILHTPGGDIAATESIVNYLQSVFPNNIRAIIPQLSMSAGTMIALSCNSIIMGKQSSLGPIDPQFGGIACQGILDEYQRAITAISANPNVLGLWQTIISKYHPTLIGDCENAVKWSKELATKWLQHVNGSIDMRNVEDLFISHANSYSHSRHISREECKNVGLKIEDLESSQDLQDAILSLHHCYMILFDKWRYSKVIENHIGGHYLQTYAES</sequence>
<gene>
    <name evidence="1" type="ORF">F7D20_11945</name>
</gene>
<name>A0A6A7WE96_9BACT</name>
<evidence type="ECO:0000313" key="2">
    <source>
        <dbReference type="Proteomes" id="UP000384372"/>
    </source>
</evidence>
<dbReference type="Gene3D" id="3.90.226.10">
    <property type="entry name" value="2-enoyl-CoA Hydratase, Chain A, domain 1"/>
    <property type="match status" value="1"/>
</dbReference>